<dbReference type="AlphaFoldDB" id="A0A7J6DLI8"/>
<dbReference type="Pfam" id="PF03000">
    <property type="entry name" value="NPH3"/>
    <property type="match status" value="1"/>
</dbReference>
<dbReference type="InterPro" id="IPR011333">
    <property type="entry name" value="SKP1/BTB/POZ_sf"/>
</dbReference>
<dbReference type="Proteomes" id="UP000525078">
    <property type="component" value="Unassembled WGS sequence"/>
</dbReference>
<evidence type="ECO:0000313" key="7">
    <source>
        <dbReference type="EMBL" id="KAF4361785.1"/>
    </source>
</evidence>
<dbReference type="SMART" id="SM00225">
    <property type="entry name" value="BTB"/>
    <property type="match status" value="1"/>
</dbReference>
<dbReference type="Proteomes" id="UP000583929">
    <property type="component" value="Unassembled WGS sequence"/>
</dbReference>
<evidence type="ECO:0000259" key="5">
    <source>
        <dbReference type="PROSITE" id="PS51649"/>
    </source>
</evidence>
<comment type="pathway">
    <text evidence="1">Protein modification; protein ubiquitination.</text>
</comment>
<reference evidence="8 9" key="1">
    <citation type="journal article" date="2020" name="bioRxiv">
        <title>Sequence and annotation of 42 cannabis genomes reveals extensive copy number variation in cannabinoid synthesis and pathogen resistance genes.</title>
        <authorList>
            <person name="Mckernan K.J."/>
            <person name="Helbert Y."/>
            <person name="Kane L.T."/>
            <person name="Ebling H."/>
            <person name="Zhang L."/>
            <person name="Liu B."/>
            <person name="Eaton Z."/>
            <person name="Mclaughlin S."/>
            <person name="Kingan S."/>
            <person name="Baybayan P."/>
            <person name="Concepcion G."/>
            <person name="Jordan M."/>
            <person name="Riva A."/>
            <person name="Barbazuk W."/>
            <person name="Harkins T."/>
        </authorList>
    </citation>
    <scope>NUCLEOTIDE SEQUENCE [LARGE SCALE GENOMIC DNA]</scope>
    <source>
        <strain evidence="8 9">cv. Jamaican Lion 4</strain>
        <strain evidence="6">Father</strain>
        <strain evidence="7">Mother</strain>
        <tissue evidence="6">Leaf</tissue>
    </source>
</reference>
<name>A0A7J6DLI8_CANSA</name>
<dbReference type="Gene3D" id="3.30.710.10">
    <property type="entry name" value="Potassium Channel Kv1.1, Chain A"/>
    <property type="match status" value="1"/>
</dbReference>
<keyword evidence="9" id="KW-1185">Reference proteome</keyword>
<accession>A0A7J6DLI8</accession>
<sequence>MYSKLVLPGFIKATIGIRKSVTREPLVHESSKSSNRCVLFPASTSVSLVAKTQVQESRKSVRKDGNPIQMFGKSNPRRVSFSANFSNVSMVAKSLERKDHDWFVQSTIPSDLIIQVGDSSFHLHKLPMVSKSGYLNKLIFDRSNGGRDKSLKIPIDNLPGGAKAFELVVKFCYGLEVDITSANISPLYCAAHFLDMNDYLEQGNLISKTETFLSFSIFSSWKDTFQILKSCENLSSLAKELQIVKNCSESIALKACTNLKDLSAREDGPHSFHLPLKSGEESKHEKQVEHWWFEDVSSLRIDHFIEVIQSIKSKGMKPNLVGSCIAHWATNWLSSVNLSEHETTPNPENMSYQLQRVTIECLVRVLPIEENSVSCNFLLHLLKAGLALQISSELLELLVQRIVPLLELCRAGDLLVKNYGGNENVHDVGIVNKVVKAYASLDQINRKKKILGVGRLVDEYLTLVAREEKLHVKTFQSLVEALPKEARFCDDNLYRATDLYLKAHPGLTEDERTSLCRFLEYHRLSQDVREHVIKNNRLPLKTATRFILLEQVSMTRSMASSSNNNSSSNTKAHAFVRANNRSLEKERCWKNCQKEIRKITKDLETMNAQLKDLQVCKLKIQRQMLRCLNI</sequence>
<comment type="similarity">
    <text evidence="3">Belongs to the NPH3 family.</text>
</comment>
<comment type="caution">
    <text evidence="6">The sequence shown here is derived from an EMBL/GenBank/DDBJ whole genome shotgun (WGS) entry which is preliminary data.</text>
</comment>
<evidence type="ECO:0000313" key="9">
    <source>
        <dbReference type="Proteomes" id="UP000583929"/>
    </source>
</evidence>
<dbReference type="InterPro" id="IPR000210">
    <property type="entry name" value="BTB/POZ_dom"/>
</dbReference>
<proteinExistence type="inferred from homology"/>
<gene>
    <name evidence="7" type="ORF">F8388_018951</name>
    <name evidence="6" type="ORF">G4B88_002934</name>
</gene>
<dbReference type="OrthoDB" id="624345at2759"/>
<protein>
    <submittedName>
        <fullName evidence="6">Uncharacterized protein</fullName>
    </submittedName>
</protein>
<organism evidence="6 9">
    <name type="scientific">Cannabis sativa</name>
    <name type="common">Hemp</name>
    <name type="synonym">Marijuana</name>
    <dbReference type="NCBI Taxonomy" id="3483"/>
    <lineage>
        <taxon>Eukaryota</taxon>
        <taxon>Viridiplantae</taxon>
        <taxon>Streptophyta</taxon>
        <taxon>Embryophyta</taxon>
        <taxon>Tracheophyta</taxon>
        <taxon>Spermatophyta</taxon>
        <taxon>Magnoliopsida</taxon>
        <taxon>eudicotyledons</taxon>
        <taxon>Gunneridae</taxon>
        <taxon>Pentapetalae</taxon>
        <taxon>rosids</taxon>
        <taxon>fabids</taxon>
        <taxon>Rosales</taxon>
        <taxon>Cannabaceae</taxon>
        <taxon>Cannabis</taxon>
    </lineage>
</organism>
<dbReference type="InterPro" id="IPR043454">
    <property type="entry name" value="NPH3/RPT2-like"/>
</dbReference>
<dbReference type="EMBL" id="JAATIQ010000888">
    <property type="protein sequence ID" value="KAF4346932.1"/>
    <property type="molecule type" value="Genomic_DNA"/>
</dbReference>
<dbReference type="Pfam" id="PF00651">
    <property type="entry name" value="BTB"/>
    <property type="match status" value="1"/>
</dbReference>
<evidence type="ECO:0000256" key="1">
    <source>
        <dbReference type="ARBA" id="ARBA00004906"/>
    </source>
</evidence>
<dbReference type="InterPro" id="IPR027356">
    <property type="entry name" value="NPH3_dom"/>
</dbReference>
<feature type="domain" description="NPH3" evidence="5">
    <location>
        <begin position="290"/>
        <end position="553"/>
    </location>
</feature>
<feature type="domain" description="BTB" evidence="4">
    <location>
        <begin position="110"/>
        <end position="181"/>
    </location>
</feature>
<dbReference type="PROSITE" id="PS51649">
    <property type="entry name" value="NPH3"/>
    <property type="match status" value="1"/>
</dbReference>
<dbReference type="UniPathway" id="UPA00143"/>
<keyword evidence="2" id="KW-0833">Ubl conjugation pathway</keyword>
<evidence type="ECO:0000313" key="8">
    <source>
        <dbReference type="Proteomes" id="UP000525078"/>
    </source>
</evidence>
<dbReference type="GO" id="GO:0016567">
    <property type="term" value="P:protein ubiquitination"/>
    <property type="evidence" value="ECO:0007669"/>
    <property type="project" value="UniProtKB-UniPathway"/>
</dbReference>
<dbReference type="PANTHER" id="PTHR32370">
    <property type="entry name" value="OS12G0117600 PROTEIN"/>
    <property type="match status" value="1"/>
</dbReference>
<evidence type="ECO:0000256" key="3">
    <source>
        <dbReference type="PROSITE-ProRule" id="PRU00982"/>
    </source>
</evidence>
<evidence type="ECO:0000256" key="2">
    <source>
        <dbReference type="ARBA" id="ARBA00022786"/>
    </source>
</evidence>
<dbReference type="PROSITE" id="PS50097">
    <property type="entry name" value="BTB"/>
    <property type="match status" value="1"/>
</dbReference>
<evidence type="ECO:0000259" key="4">
    <source>
        <dbReference type="PROSITE" id="PS50097"/>
    </source>
</evidence>
<dbReference type="EMBL" id="JAATIP010000189">
    <property type="protein sequence ID" value="KAF4361785.1"/>
    <property type="molecule type" value="Genomic_DNA"/>
</dbReference>
<dbReference type="SUPFAM" id="SSF54695">
    <property type="entry name" value="POZ domain"/>
    <property type="match status" value="1"/>
</dbReference>
<evidence type="ECO:0000313" key="6">
    <source>
        <dbReference type="EMBL" id="KAF4346932.1"/>
    </source>
</evidence>